<proteinExistence type="inferred from homology"/>
<dbReference type="SUPFAM" id="SSF56954">
    <property type="entry name" value="Outer membrane efflux proteins (OEP)"/>
    <property type="match status" value="1"/>
</dbReference>
<keyword evidence="2" id="KW-0472">Membrane</keyword>
<keyword evidence="2" id="KW-0449">Lipoprotein</keyword>
<gene>
    <name evidence="3" type="ORF">EJ913_29890</name>
</gene>
<dbReference type="PANTHER" id="PTHR30203:SF32">
    <property type="entry name" value="CATION EFFLUX SYSTEM PROTEIN CUSC"/>
    <property type="match status" value="1"/>
</dbReference>
<dbReference type="Gene3D" id="2.20.200.10">
    <property type="entry name" value="Outer membrane efflux proteins (OEP)"/>
    <property type="match status" value="1"/>
</dbReference>
<sequence>MRSFTIPILLTLSACSLSPALDKPALPVPAVVSAIAGLGTQDSAVELEWRTLFGDRRLRRLIELALANNRDLRLATLNAETVQAQYGIQRAARFPAIDATGSAARQRTAANAETSPAVSATVQNQYGLSLGLSAFEIDLFGRVRSLSDTALARYLASDQGRRSARIALVGAVADAHFAERLAQEQRQLAERTLADWQQSLDLARRLKERSQTSGLDVVQAEGQLATAKVDLEARIRAMAQARNALQLLIGVEQPGDLPDPLPLEGQAVTLGPPAGLPSELLLRRPDILQAEQALIAANADIGAARAAFFPRLSLTTSLGYVSPAMAGLFGADQGTWSFAPQITLPLFQGGRLDAELRLAELRKSAAVAEYERAIQIAFREVADGLAGQATFGRQLEAQTLVVASAERRAALSGQRYRAGVEGRLELLDSQRQLYAARQALLNLRRDALSNAVALYKALGGAMDDEPAAPSLGHRVTVEPWLSSDP</sequence>
<dbReference type="EMBL" id="RZIJ01000046">
    <property type="protein sequence ID" value="RUQ61393.1"/>
    <property type="molecule type" value="Genomic_DNA"/>
</dbReference>
<comment type="similarity">
    <text evidence="1 2">Belongs to the outer membrane factor (OMF) (TC 1.B.17) family.</text>
</comment>
<accession>A0A433IZR9</accession>
<keyword evidence="2" id="KW-1134">Transmembrane beta strand</keyword>
<comment type="subcellular location">
    <subcellularLocation>
        <location evidence="2">Cell membrane</location>
        <topology evidence="2">Lipid-anchor</topology>
    </subcellularLocation>
</comment>
<dbReference type="InterPro" id="IPR003423">
    <property type="entry name" value="OMP_efflux"/>
</dbReference>
<dbReference type="InterPro" id="IPR010131">
    <property type="entry name" value="MdtP/NodT-like"/>
</dbReference>
<dbReference type="OrthoDB" id="9783100at2"/>
<dbReference type="Proteomes" id="UP000280346">
    <property type="component" value="Unassembled WGS sequence"/>
</dbReference>
<dbReference type="NCBIfam" id="TIGR01845">
    <property type="entry name" value="outer_NodT"/>
    <property type="match status" value="1"/>
</dbReference>
<dbReference type="GO" id="GO:0015562">
    <property type="term" value="F:efflux transmembrane transporter activity"/>
    <property type="evidence" value="ECO:0007669"/>
    <property type="project" value="InterPro"/>
</dbReference>
<dbReference type="PANTHER" id="PTHR30203">
    <property type="entry name" value="OUTER MEMBRANE CATION EFFLUX PROTEIN"/>
    <property type="match status" value="1"/>
</dbReference>
<evidence type="ECO:0000256" key="1">
    <source>
        <dbReference type="ARBA" id="ARBA00007613"/>
    </source>
</evidence>
<keyword evidence="4" id="KW-1185">Reference proteome</keyword>
<dbReference type="RefSeq" id="WP_127004878.1">
    <property type="nucleotide sequence ID" value="NZ_JBNPXW010000032.1"/>
</dbReference>
<organism evidence="3 4">
    <name type="scientific">Azospirillum doebereinerae</name>
    <dbReference type="NCBI Taxonomy" id="92933"/>
    <lineage>
        <taxon>Bacteria</taxon>
        <taxon>Pseudomonadati</taxon>
        <taxon>Pseudomonadota</taxon>
        <taxon>Alphaproteobacteria</taxon>
        <taxon>Rhodospirillales</taxon>
        <taxon>Azospirillaceae</taxon>
        <taxon>Azospirillum</taxon>
    </lineage>
</organism>
<dbReference type="GO" id="GO:0005886">
    <property type="term" value="C:plasma membrane"/>
    <property type="evidence" value="ECO:0007669"/>
    <property type="project" value="UniProtKB-SubCell"/>
</dbReference>
<dbReference type="PROSITE" id="PS51257">
    <property type="entry name" value="PROKAR_LIPOPROTEIN"/>
    <property type="match status" value="1"/>
</dbReference>
<dbReference type="Gene3D" id="1.20.1600.10">
    <property type="entry name" value="Outer membrane efflux proteins (OEP)"/>
    <property type="match status" value="1"/>
</dbReference>
<evidence type="ECO:0000313" key="4">
    <source>
        <dbReference type="Proteomes" id="UP000280346"/>
    </source>
</evidence>
<dbReference type="AlphaFoldDB" id="A0A433IZR9"/>
<evidence type="ECO:0000313" key="3">
    <source>
        <dbReference type="EMBL" id="RUQ61393.1"/>
    </source>
</evidence>
<evidence type="ECO:0000256" key="2">
    <source>
        <dbReference type="RuleBase" id="RU362097"/>
    </source>
</evidence>
<name>A0A433IZR9_9PROT</name>
<dbReference type="Pfam" id="PF02321">
    <property type="entry name" value="OEP"/>
    <property type="match status" value="2"/>
</dbReference>
<protein>
    <submittedName>
        <fullName evidence="3">Efflux transporter outer membrane subunit</fullName>
    </submittedName>
</protein>
<comment type="caution">
    <text evidence="3">The sequence shown here is derived from an EMBL/GenBank/DDBJ whole genome shotgun (WGS) entry which is preliminary data.</text>
</comment>
<keyword evidence="2" id="KW-0564">Palmitate</keyword>
<reference evidence="3 4" key="1">
    <citation type="submission" date="2018-12" db="EMBL/GenBank/DDBJ databases">
        <authorList>
            <person name="Yang Y."/>
        </authorList>
    </citation>
    <scope>NUCLEOTIDE SEQUENCE [LARGE SCALE GENOMIC DNA]</scope>
    <source>
        <strain evidence="3 4">GSF71</strain>
    </source>
</reference>
<keyword evidence="2" id="KW-0812">Transmembrane</keyword>